<comment type="caution">
    <text evidence="2">The sequence shown here is derived from an EMBL/GenBank/DDBJ whole genome shotgun (WGS) entry which is preliminary data.</text>
</comment>
<gene>
    <name evidence="2" type="ORF">FD27_GL000135</name>
</gene>
<keyword evidence="3" id="KW-1185">Reference proteome</keyword>
<evidence type="ECO:0000313" key="3">
    <source>
        <dbReference type="Proteomes" id="UP000051445"/>
    </source>
</evidence>
<dbReference type="GO" id="GO:0016747">
    <property type="term" value="F:acyltransferase activity, transferring groups other than amino-acyl groups"/>
    <property type="evidence" value="ECO:0007669"/>
    <property type="project" value="InterPro"/>
</dbReference>
<organism evidence="2 3">
    <name type="scientific">Limosilactobacillus frumenti DSM 13145</name>
    <dbReference type="NCBI Taxonomy" id="1423746"/>
    <lineage>
        <taxon>Bacteria</taxon>
        <taxon>Bacillati</taxon>
        <taxon>Bacillota</taxon>
        <taxon>Bacilli</taxon>
        <taxon>Lactobacillales</taxon>
        <taxon>Lactobacillaceae</taxon>
        <taxon>Limosilactobacillus</taxon>
    </lineage>
</organism>
<accession>A0A0R1P7H9</accession>
<dbReference type="PATRIC" id="fig|1423746.3.peg.138"/>
<dbReference type="Pfam" id="PF00583">
    <property type="entry name" value="Acetyltransf_1"/>
    <property type="match status" value="1"/>
</dbReference>
<dbReference type="SUPFAM" id="SSF55729">
    <property type="entry name" value="Acyl-CoA N-acyltransferases (Nat)"/>
    <property type="match status" value="1"/>
</dbReference>
<dbReference type="PANTHER" id="PTHR43415:SF3">
    <property type="entry name" value="GNAT-FAMILY ACETYLTRANSFERASE"/>
    <property type="match status" value="1"/>
</dbReference>
<reference evidence="2 3" key="1">
    <citation type="journal article" date="2015" name="Genome Announc.">
        <title>Expanding the biotechnology potential of lactobacilli through comparative genomics of 213 strains and associated genera.</title>
        <authorList>
            <person name="Sun Z."/>
            <person name="Harris H.M."/>
            <person name="McCann A."/>
            <person name="Guo C."/>
            <person name="Argimon S."/>
            <person name="Zhang W."/>
            <person name="Yang X."/>
            <person name="Jeffery I.B."/>
            <person name="Cooney J.C."/>
            <person name="Kagawa T.F."/>
            <person name="Liu W."/>
            <person name="Song Y."/>
            <person name="Salvetti E."/>
            <person name="Wrobel A."/>
            <person name="Rasinkangas P."/>
            <person name="Parkhill J."/>
            <person name="Rea M.C."/>
            <person name="O'Sullivan O."/>
            <person name="Ritari J."/>
            <person name="Douillard F.P."/>
            <person name="Paul Ross R."/>
            <person name="Yang R."/>
            <person name="Briner A.E."/>
            <person name="Felis G.E."/>
            <person name="de Vos W.M."/>
            <person name="Barrangou R."/>
            <person name="Klaenhammer T.R."/>
            <person name="Caufield P.W."/>
            <person name="Cui Y."/>
            <person name="Zhang H."/>
            <person name="O'Toole P.W."/>
        </authorList>
    </citation>
    <scope>NUCLEOTIDE SEQUENCE [LARGE SCALE GENOMIC DNA]</scope>
    <source>
        <strain evidence="2 3">DSM 13145</strain>
    </source>
</reference>
<proteinExistence type="predicted"/>
<dbReference type="AlphaFoldDB" id="A0A0R1P7H9"/>
<dbReference type="Proteomes" id="UP000051445">
    <property type="component" value="Unassembled WGS sequence"/>
</dbReference>
<name>A0A0R1P7H9_9LACO</name>
<dbReference type="OrthoDB" id="948250at2"/>
<dbReference type="InterPro" id="IPR016181">
    <property type="entry name" value="Acyl_CoA_acyltransferase"/>
</dbReference>
<protein>
    <submittedName>
        <fullName evidence="2">GNAT family acetyltransferase</fullName>
    </submittedName>
</protein>
<keyword evidence="2" id="KW-0808">Transferase</keyword>
<dbReference type="RefSeq" id="WP_057748628.1">
    <property type="nucleotide sequence ID" value="NZ_AZER01000008.1"/>
</dbReference>
<dbReference type="Gene3D" id="3.40.630.30">
    <property type="match status" value="1"/>
</dbReference>
<dbReference type="PROSITE" id="PS51186">
    <property type="entry name" value="GNAT"/>
    <property type="match status" value="1"/>
</dbReference>
<dbReference type="STRING" id="1423746.FD27_GL000135"/>
<dbReference type="InterPro" id="IPR000182">
    <property type="entry name" value="GNAT_dom"/>
</dbReference>
<dbReference type="PANTHER" id="PTHR43415">
    <property type="entry name" value="SPERMIDINE N(1)-ACETYLTRANSFERASE"/>
    <property type="match status" value="1"/>
</dbReference>
<feature type="domain" description="N-acetyltransferase" evidence="1">
    <location>
        <begin position="5"/>
        <end position="162"/>
    </location>
</feature>
<sequence>MSSTVELKLAEHEDAANILAFLQQAKTETDAITIPHLERVTAQEESRNIDEINQSDDCVIMLAMLDDHLVGMVTVMKTSAKTKTGELGVVVAKKYWHNGIGQMLVDEAEYWFTHYSSLQHMNLTVYEDNVPAINLYRKMNFVVTKHVHINGQASLQMDYQPS</sequence>
<dbReference type="EMBL" id="AZER01000008">
    <property type="protein sequence ID" value="KRL28433.1"/>
    <property type="molecule type" value="Genomic_DNA"/>
</dbReference>
<evidence type="ECO:0000313" key="2">
    <source>
        <dbReference type="EMBL" id="KRL28433.1"/>
    </source>
</evidence>
<evidence type="ECO:0000259" key="1">
    <source>
        <dbReference type="PROSITE" id="PS51186"/>
    </source>
</evidence>